<dbReference type="GO" id="GO:0009228">
    <property type="term" value="P:thiamine biosynthetic process"/>
    <property type="evidence" value="ECO:0007669"/>
    <property type="project" value="UniProtKB-KW"/>
</dbReference>
<feature type="binding site" evidence="1">
    <location>
        <position position="219"/>
    </location>
    <ligand>
        <name>ATP</name>
        <dbReference type="ChEBI" id="CHEBI:30616"/>
    </ligand>
</feature>
<feature type="binding site" evidence="1">
    <location>
        <position position="85"/>
    </location>
    <ligand>
        <name>Mg(2+)</name>
        <dbReference type="ChEBI" id="CHEBI:18420"/>
        <label>3</label>
    </ligand>
</feature>
<dbReference type="GO" id="GO:0000287">
    <property type="term" value="F:magnesium ion binding"/>
    <property type="evidence" value="ECO:0007669"/>
    <property type="project" value="UniProtKB-UniRule"/>
</dbReference>
<organism evidence="3 4">
    <name type="scientific">Micromonospora inaquosa</name>
    <dbReference type="NCBI Taxonomy" id="2203716"/>
    <lineage>
        <taxon>Bacteria</taxon>
        <taxon>Bacillati</taxon>
        <taxon>Actinomycetota</taxon>
        <taxon>Actinomycetes</taxon>
        <taxon>Micromonosporales</taxon>
        <taxon>Micromonosporaceae</taxon>
        <taxon>Micromonospora</taxon>
    </lineage>
</organism>
<evidence type="ECO:0000313" key="3">
    <source>
        <dbReference type="EMBL" id="RQX03033.1"/>
    </source>
</evidence>
<dbReference type="Gene3D" id="3.90.650.10">
    <property type="entry name" value="PurM-like C-terminal domain"/>
    <property type="match status" value="1"/>
</dbReference>
<comment type="miscellaneous">
    <text evidence="1">Reaction mechanism of ThiL seems to utilize a direct, inline transfer of the gamma-phosphate of ATP to TMP rather than a phosphorylated enzyme intermediate.</text>
</comment>
<dbReference type="InterPro" id="IPR006283">
    <property type="entry name" value="ThiL-like"/>
</dbReference>
<dbReference type="OrthoDB" id="9802811at2"/>
<evidence type="ECO:0000259" key="2">
    <source>
        <dbReference type="Pfam" id="PF00586"/>
    </source>
</evidence>
<feature type="binding site" evidence="1">
    <location>
        <position position="40"/>
    </location>
    <ligand>
        <name>Mg(2+)</name>
        <dbReference type="ChEBI" id="CHEBI:18420"/>
        <label>4</label>
    </ligand>
</feature>
<comment type="caution">
    <text evidence="1">Lacks conserved residue(s) required for the propagation of feature annotation.</text>
</comment>
<comment type="catalytic activity">
    <reaction evidence="1">
        <text>thiamine phosphate + ATP = thiamine diphosphate + ADP</text>
        <dbReference type="Rhea" id="RHEA:15913"/>
        <dbReference type="ChEBI" id="CHEBI:30616"/>
        <dbReference type="ChEBI" id="CHEBI:37575"/>
        <dbReference type="ChEBI" id="CHEBI:58937"/>
        <dbReference type="ChEBI" id="CHEBI:456216"/>
        <dbReference type="EC" id="2.7.4.16"/>
    </reaction>
</comment>
<feature type="binding site" evidence="1">
    <location>
        <position position="217"/>
    </location>
    <ligand>
        <name>Mg(2+)</name>
        <dbReference type="ChEBI" id="CHEBI:18420"/>
        <label>3</label>
    </ligand>
</feature>
<dbReference type="Pfam" id="PF00586">
    <property type="entry name" value="AIRS"/>
    <property type="match status" value="1"/>
</dbReference>
<dbReference type="UniPathway" id="UPA00060">
    <property type="reaction ID" value="UER00142"/>
</dbReference>
<dbReference type="GO" id="GO:0009030">
    <property type="term" value="F:thiamine-phosphate kinase activity"/>
    <property type="evidence" value="ECO:0007669"/>
    <property type="project" value="UniProtKB-UniRule"/>
</dbReference>
<feature type="binding site" evidence="1">
    <location>
        <position position="40"/>
    </location>
    <ligand>
        <name>Mg(2+)</name>
        <dbReference type="ChEBI" id="CHEBI:18420"/>
        <label>3</label>
    </ligand>
</feature>
<reference evidence="3 4" key="1">
    <citation type="submission" date="2018-05" db="EMBL/GenBank/DDBJ databases">
        <title>Micromonospora from Atacama Desert.</title>
        <authorList>
            <person name="Carro L."/>
            <person name="Goodfellow M."/>
            <person name="Klenk H.-P."/>
        </authorList>
    </citation>
    <scope>NUCLEOTIDE SEQUENCE [LARGE SCALE GENOMIC DNA]</scope>
    <source>
        <strain evidence="3 4">LB39</strain>
    </source>
</reference>
<feature type="binding site" evidence="1">
    <location>
        <begin position="133"/>
        <end position="134"/>
    </location>
    <ligand>
        <name>ATP</name>
        <dbReference type="ChEBI" id="CHEBI:30616"/>
    </ligand>
</feature>
<keyword evidence="1" id="KW-0418">Kinase</keyword>
<feature type="binding site" evidence="1">
    <location>
        <position position="57"/>
    </location>
    <ligand>
        <name>Mg(2+)</name>
        <dbReference type="ChEBI" id="CHEBI:18420"/>
        <label>1</label>
    </ligand>
</feature>
<comment type="function">
    <text evidence="1">Catalyzes the ATP-dependent phosphorylation of thiamine-monophosphate (TMP) to form thiamine-pyrophosphate (TPP), the active form of vitamin B1.</text>
</comment>
<dbReference type="GO" id="GO:0005524">
    <property type="term" value="F:ATP binding"/>
    <property type="evidence" value="ECO:0007669"/>
    <property type="project" value="UniProtKB-UniRule"/>
</dbReference>
<feature type="binding site" evidence="1">
    <location>
        <position position="159"/>
    </location>
    <ligand>
        <name>ATP</name>
        <dbReference type="ChEBI" id="CHEBI:30616"/>
    </ligand>
</feature>
<dbReference type="InterPro" id="IPR016188">
    <property type="entry name" value="PurM-like_N"/>
</dbReference>
<proteinExistence type="inferred from homology"/>
<dbReference type="PANTHER" id="PTHR30270">
    <property type="entry name" value="THIAMINE-MONOPHOSPHATE KINASE"/>
    <property type="match status" value="1"/>
</dbReference>
<gene>
    <name evidence="1" type="primary">thiL</name>
    <name evidence="3" type="ORF">DLJ59_13840</name>
</gene>
<name>A0A3N9X6R2_9ACTN</name>
<dbReference type="Gene3D" id="3.30.1330.10">
    <property type="entry name" value="PurM-like, N-terminal domain"/>
    <property type="match status" value="1"/>
</dbReference>
<feature type="binding site" evidence="1">
    <location>
        <position position="85"/>
    </location>
    <ligand>
        <name>Mg(2+)</name>
        <dbReference type="ChEBI" id="CHEBI:18420"/>
        <label>4</label>
    </ligand>
</feature>
<feature type="binding site" evidence="1">
    <location>
        <position position="134"/>
    </location>
    <ligand>
        <name>Mg(2+)</name>
        <dbReference type="ChEBI" id="CHEBI:18420"/>
        <label>1</label>
    </ligand>
</feature>
<dbReference type="AlphaFoldDB" id="A0A3N9X6R2"/>
<sequence>MTSIAGNPLFLNAAEGSLIMAMRERMVRSPRQLNNAFEADAELLDLGAAGLLAVTVDTLNDGAELATATTPYAKGWLTTTVSVSDLAAVAADPVAVLVSCSLRRDSWSLDDAREFGRGASEAAERYGCHIVGGDTNWANEESFTSCALGTVPRGSVLSRTGARPGDALYVTGPIGAGNAVGFRALALGGTGVGQPWLPEARVAACEPLRRYARACIDTSDGLLSAAVSLAEVNGLGAEVVLRDEVYAPIVSAVADSARLPRWCSAAAEWGEFELLYAVDPVDAESCSRALSQRGLSPLPVGQLVADPELLLFDESGQRQELRNLLLRMRALDPAGSLLADLRALLAGGS</sequence>
<keyword evidence="1" id="KW-0808">Transferase</keyword>
<dbReference type="RefSeq" id="WP_124772909.1">
    <property type="nucleotide sequence ID" value="NZ_JBEZFR010000013.1"/>
</dbReference>
<protein>
    <recommendedName>
        <fullName evidence="1">Thiamine-monophosphate kinase</fullName>
        <shortName evidence="1">TMP kinase</shortName>
        <shortName evidence="1">Thiamine-phosphate kinase</shortName>
        <ecNumber evidence="1">2.7.4.16</ecNumber>
    </recommendedName>
</protein>
<keyword evidence="1" id="KW-0547">Nucleotide-binding</keyword>
<dbReference type="Proteomes" id="UP000282312">
    <property type="component" value="Unassembled WGS sequence"/>
</dbReference>
<comment type="caution">
    <text evidence="3">The sequence shown here is derived from an EMBL/GenBank/DDBJ whole genome shotgun (WGS) entry which is preliminary data.</text>
</comment>
<dbReference type="PANTHER" id="PTHR30270:SF0">
    <property type="entry name" value="THIAMINE-MONOPHOSPHATE KINASE"/>
    <property type="match status" value="1"/>
</dbReference>
<dbReference type="SUPFAM" id="SSF55326">
    <property type="entry name" value="PurM N-terminal domain-like"/>
    <property type="match status" value="1"/>
</dbReference>
<dbReference type="EMBL" id="QGSZ01000198">
    <property type="protein sequence ID" value="RQX03033.1"/>
    <property type="molecule type" value="Genomic_DNA"/>
</dbReference>
<dbReference type="HAMAP" id="MF_02128">
    <property type="entry name" value="TMP_kinase"/>
    <property type="match status" value="1"/>
</dbReference>
<comment type="similarity">
    <text evidence="1">Belongs to the thiamine-monophosphate kinase family.</text>
</comment>
<accession>A0A3N9X6R2</accession>
<feature type="binding site" evidence="1">
    <location>
        <position position="220"/>
    </location>
    <ligand>
        <name>Mg(2+)</name>
        <dbReference type="ChEBI" id="CHEBI:18420"/>
        <label>5</label>
    </ligand>
</feature>
<evidence type="ECO:0000313" key="4">
    <source>
        <dbReference type="Proteomes" id="UP000282312"/>
    </source>
</evidence>
<feature type="binding site" evidence="1">
    <location>
        <position position="85"/>
    </location>
    <ligand>
        <name>Mg(2+)</name>
        <dbReference type="ChEBI" id="CHEBI:18420"/>
        <label>2</label>
    </ligand>
</feature>
<dbReference type="InterPro" id="IPR036676">
    <property type="entry name" value="PurM-like_C_sf"/>
</dbReference>
<feature type="binding site" evidence="1">
    <location>
        <position position="57"/>
    </location>
    <ligand>
        <name>Mg(2+)</name>
        <dbReference type="ChEBI" id="CHEBI:18420"/>
        <label>2</label>
    </ligand>
</feature>
<keyword evidence="1" id="KW-0479">Metal-binding</keyword>
<keyword evidence="1" id="KW-0460">Magnesium</keyword>
<keyword evidence="4" id="KW-1185">Reference proteome</keyword>
<dbReference type="EC" id="2.7.4.16" evidence="1"/>
<dbReference type="InterPro" id="IPR036921">
    <property type="entry name" value="PurM-like_N_sf"/>
</dbReference>
<dbReference type="GO" id="GO:0009229">
    <property type="term" value="P:thiamine diphosphate biosynthetic process"/>
    <property type="evidence" value="ECO:0007669"/>
    <property type="project" value="UniProtKB-UniRule"/>
</dbReference>
<evidence type="ECO:0000256" key="1">
    <source>
        <dbReference type="HAMAP-Rule" id="MF_02128"/>
    </source>
</evidence>
<dbReference type="SUPFAM" id="SSF56042">
    <property type="entry name" value="PurM C-terminal domain-like"/>
    <property type="match status" value="1"/>
</dbReference>
<feature type="binding site" evidence="1">
    <location>
        <position position="55"/>
    </location>
    <ligand>
        <name>Mg(2+)</name>
        <dbReference type="ChEBI" id="CHEBI:18420"/>
        <label>4</label>
    </ligand>
</feature>
<feature type="domain" description="PurM-like N-terminal" evidence="2">
    <location>
        <begin position="40"/>
        <end position="149"/>
    </location>
</feature>
<keyword evidence="1" id="KW-0784">Thiamine biosynthesis</keyword>
<keyword evidence="1" id="KW-0067">ATP-binding</keyword>
<comment type="pathway">
    <text evidence="1">Cofactor biosynthesis; thiamine diphosphate biosynthesis; thiamine diphosphate from thiamine phosphate: step 1/1.</text>
</comment>